<dbReference type="EMBL" id="BQKB01000086">
    <property type="protein sequence ID" value="GJM54303.1"/>
    <property type="molecule type" value="Genomic_DNA"/>
</dbReference>
<accession>A0AAV5B0N2</accession>
<sequence>MNSEFIKKLRETLGIPLNKALSLAKMHGEDIVLCQKAFRQEQIHQIMAQTECDHDQAVAYLQRFNDSQKAIEAIQNQVYTLAVVNVDYHEPYGFQLWAETENGEIYKGNRYAVFMPFSHFEKYLLADFKEFFSDEDEMPFDVTGTNFFDKLSIEKIIKKLNEKPFEKENERQFVQNIIDWLSEKINIAPVIVVNGTL</sequence>
<protein>
    <submittedName>
        <fullName evidence="1">Uncharacterized protein</fullName>
    </submittedName>
</protein>
<dbReference type="RefSeq" id="WP_264847521.1">
    <property type="nucleotide sequence ID" value="NZ_BPMA01000059.1"/>
</dbReference>
<comment type="caution">
    <text evidence="1">The sequence shown here is derived from an EMBL/GenBank/DDBJ whole genome shotgun (WGS) entry which is preliminary data.</text>
</comment>
<dbReference type="EMBL" id="BQKA01000066">
    <property type="protein sequence ID" value="GJM51565.1"/>
    <property type="molecule type" value="Genomic_DNA"/>
</dbReference>
<evidence type="ECO:0000313" key="1">
    <source>
        <dbReference type="EMBL" id="GJM51565.1"/>
    </source>
</evidence>
<dbReference type="AlphaFoldDB" id="A0AAV5B0N2"/>
<organism evidence="1 3">
    <name type="scientific">Capnocytophaga catalasegens</name>
    <dbReference type="NCBI Taxonomy" id="1004260"/>
    <lineage>
        <taxon>Bacteria</taxon>
        <taxon>Pseudomonadati</taxon>
        <taxon>Bacteroidota</taxon>
        <taxon>Flavobacteriia</taxon>
        <taxon>Flavobacteriales</taxon>
        <taxon>Flavobacteriaceae</taxon>
        <taxon>Capnocytophaga</taxon>
    </lineage>
</organism>
<evidence type="ECO:0000313" key="3">
    <source>
        <dbReference type="Proteomes" id="UP001207736"/>
    </source>
</evidence>
<reference evidence="1 4" key="1">
    <citation type="submission" date="2021-11" db="EMBL/GenBank/DDBJ databases">
        <title>Draft genome sequence of Capnocytophaga sp. strain KC07075 isolated from cat oral cavity.</title>
        <authorList>
            <person name="Suzuki M."/>
            <person name="Imaoka K."/>
            <person name="Kimura M."/>
            <person name="Morikawa S."/>
            <person name="Maeda K."/>
        </authorList>
    </citation>
    <scope>NUCLEOTIDE SEQUENCE</scope>
    <source>
        <strain evidence="1">KC07075</strain>
        <strain evidence="2 4">KC07079</strain>
    </source>
</reference>
<name>A0AAV5B0N2_9FLAO</name>
<evidence type="ECO:0000313" key="4">
    <source>
        <dbReference type="Proteomes" id="UP001208692"/>
    </source>
</evidence>
<dbReference type="Proteomes" id="UP001207736">
    <property type="component" value="Unassembled WGS sequence"/>
</dbReference>
<keyword evidence="4" id="KW-1185">Reference proteome</keyword>
<dbReference type="Proteomes" id="UP001208692">
    <property type="component" value="Unassembled WGS sequence"/>
</dbReference>
<evidence type="ECO:0000313" key="2">
    <source>
        <dbReference type="EMBL" id="GJM54303.1"/>
    </source>
</evidence>
<gene>
    <name evidence="1" type="ORF">RCZ15_25380</name>
    <name evidence="2" type="ORF">RCZ16_26190</name>
</gene>
<proteinExistence type="predicted"/>